<dbReference type="Gene3D" id="1.10.555.10">
    <property type="entry name" value="Rho GTPase activation protein"/>
    <property type="match status" value="1"/>
</dbReference>
<name>A0A8X7BTH7_9ARAC</name>
<evidence type="ECO:0000313" key="3">
    <source>
        <dbReference type="EMBL" id="GFY44296.1"/>
    </source>
</evidence>
<evidence type="ECO:0000256" key="1">
    <source>
        <dbReference type="SAM" id="MobiDB-lite"/>
    </source>
</evidence>
<evidence type="ECO:0000259" key="2">
    <source>
        <dbReference type="PROSITE" id="PS50238"/>
    </source>
</evidence>
<evidence type="ECO:0000313" key="4">
    <source>
        <dbReference type="Proteomes" id="UP000886998"/>
    </source>
</evidence>
<feature type="region of interest" description="Disordered" evidence="1">
    <location>
        <begin position="576"/>
        <end position="696"/>
    </location>
</feature>
<dbReference type="SUPFAM" id="SSF48350">
    <property type="entry name" value="GTPase activation domain, GAP"/>
    <property type="match status" value="1"/>
</dbReference>
<dbReference type="PANTHER" id="PTHR15670">
    <property type="entry name" value="RHO GTPASE ACTIVATING PROTEIN 11A"/>
    <property type="match status" value="1"/>
</dbReference>
<dbReference type="InterPro" id="IPR008936">
    <property type="entry name" value="Rho_GTPase_activation_prot"/>
</dbReference>
<dbReference type="OrthoDB" id="410651at2759"/>
<keyword evidence="4" id="KW-1185">Reference proteome</keyword>
<feature type="compositionally biased region" description="Basic residues" evidence="1">
    <location>
        <begin position="612"/>
        <end position="622"/>
    </location>
</feature>
<feature type="compositionally biased region" description="Low complexity" evidence="1">
    <location>
        <begin position="878"/>
        <end position="891"/>
    </location>
</feature>
<feature type="domain" description="Rho-GAP" evidence="2">
    <location>
        <begin position="52"/>
        <end position="241"/>
    </location>
</feature>
<feature type="region of interest" description="Disordered" evidence="1">
    <location>
        <begin position="354"/>
        <end position="373"/>
    </location>
</feature>
<gene>
    <name evidence="3" type="primary">ARHGAP11A</name>
    <name evidence="3" type="ORF">TNIN_11731</name>
</gene>
<dbReference type="SMART" id="SM00324">
    <property type="entry name" value="RhoGAP"/>
    <property type="match status" value="1"/>
</dbReference>
<comment type="caution">
    <text evidence="3">The sequence shown here is derived from an EMBL/GenBank/DDBJ whole genome shotgun (WGS) entry which is preliminary data.</text>
</comment>
<feature type="compositionally biased region" description="Basic and acidic residues" evidence="1">
    <location>
        <begin position="1018"/>
        <end position="1029"/>
    </location>
</feature>
<feature type="compositionally biased region" description="Polar residues" evidence="1">
    <location>
        <begin position="576"/>
        <end position="592"/>
    </location>
</feature>
<dbReference type="PANTHER" id="PTHR15670:SF4">
    <property type="entry name" value="RHO GTPASE-ACTIVATING PROTEIN 11A"/>
    <property type="match status" value="1"/>
</dbReference>
<feature type="compositionally biased region" description="Polar residues" evidence="1">
    <location>
        <begin position="992"/>
        <end position="1005"/>
    </location>
</feature>
<dbReference type="InterPro" id="IPR042869">
    <property type="entry name" value="ARHGAP11A/B"/>
</dbReference>
<reference evidence="3" key="1">
    <citation type="submission" date="2020-08" db="EMBL/GenBank/DDBJ databases">
        <title>Multicomponent nature underlies the extraordinary mechanical properties of spider dragline silk.</title>
        <authorList>
            <person name="Kono N."/>
            <person name="Nakamura H."/>
            <person name="Mori M."/>
            <person name="Yoshida Y."/>
            <person name="Ohtoshi R."/>
            <person name="Malay A.D."/>
            <person name="Moran D.A.P."/>
            <person name="Tomita M."/>
            <person name="Numata K."/>
            <person name="Arakawa K."/>
        </authorList>
    </citation>
    <scope>NUCLEOTIDE SEQUENCE</scope>
</reference>
<protein>
    <submittedName>
        <fullName evidence="3">Rho GTPase-activating protein 11A</fullName>
    </submittedName>
</protein>
<proteinExistence type="predicted"/>
<feature type="region of interest" description="Disordered" evidence="1">
    <location>
        <begin position="318"/>
        <end position="339"/>
    </location>
</feature>
<dbReference type="EMBL" id="BMAV01004178">
    <property type="protein sequence ID" value="GFY44296.1"/>
    <property type="molecule type" value="Genomic_DNA"/>
</dbReference>
<dbReference type="GO" id="GO:0007165">
    <property type="term" value="P:signal transduction"/>
    <property type="evidence" value="ECO:0007669"/>
    <property type="project" value="InterPro"/>
</dbReference>
<organism evidence="3 4">
    <name type="scientific">Trichonephila inaurata madagascariensis</name>
    <dbReference type="NCBI Taxonomy" id="2747483"/>
    <lineage>
        <taxon>Eukaryota</taxon>
        <taxon>Metazoa</taxon>
        <taxon>Ecdysozoa</taxon>
        <taxon>Arthropoda</taxon>
        <taxon>Chelicerata</taxon>
        <taxon>Arachnida</taxon>
        <taxon>Araneae</taxon>
        <taxon>Araneomorphae</taxon>
        <taxon>Entelegynae</taxon>
        <taxon>Araneoidea</taxon>
        <taxon>Nephilidae</taxon>
        <taxon>Trichonephila</taxon>
        <taxon>Trichonephila inaurata</taxon>
    </lineage>
</organism>
<dbReference type="AlphaFoldDB" id="A0A8X7BTH7"/>
<dbReference type="PROSITE" id="PS50238">
    <property type="entry name" value="RHOGAP"/>
    <property type="match status" value="1"/>
</dbReference>
<dbReference type="Pfam" id="PF00620">
    <property type="entry name" value="RhoGAP"/>
    <property type="match status" value="1"/>
</dbReference>
<dbReference type="InterPro" id="IPR000198">
    <property type="entry name" value="RhoGAP_dom"/>
</dbReference>
<feature type="compositionally biased region" description="Basic residues" evidence="1">
    <location>
        <begin position="1006"/>
        <end position="1017"/>
    </location>
</feature>
<feature type="region of interest" description="Disordered" evidence="1">
    <location>
        <begin position="818"/>
        <end position="891"/>
    </location>
</feature>
<dbReference type="GO" id="GO:0005096">
    <property type="term" value="F:GTPase activator activity"/>
    <property type="evidence" value="ECO:0007669"/>
    <property type="project" value="TreeGrafter"/>
</dbReference>
<feature type="region of interest" description="Disordered" evidence="1">
    <location>
        <begin position="992"/>
        <end position="1065"/>
    </location>
</feature>
<dbReference type="Proteomes" id="UP000886998">
    <property type="component" value="Unassembled WGS sequence"/>
</dbReference>
<feature type="compositionally biased region" description="Basic and acidic residues" evidence="1">
    <location>
        <begin position="840"/>
        <end position="873"/>
    </location>
</feature>
<accession>A0A8X7BTH7</accession>
<feature type="compositionally biased region" description="Basic and acidic residues" evidence="1">
    <location>
        <begin position="594"/>
        <end position="611"/>
    </location>
</feature>
<sequence>MKYFEDKDDLYTTIFAELKRMGVKVPKVKKFKSNISKQERTLQPPTSKIFGVSLGEQEWTSDFDYLLPKFIASSTAYLQNFIKEVGIFRKAGSKARQRELRLKLEKGEMLDGSEPNDVAALLKQWLRELPEPLIPQYMHDLFVRCQQLDNSENRVTASLLTCLLLPPDHLHTFKYLMCFLAEFAANSKINMMGSHNLALIMAPNIFISSTDTVDKPSYSNNLVQVHASVIQLLIENATKIGDVSEFASFQHSAQEGKSCSELDSSGDFLDSSPYKGRKKEKSGHVQDLFSGIRKLVGQNAAPSNSLKTPEKFWNTLRSAPRSASKRKADPDQQSVSPVKKLAKSLNDKDEMFLSATPKDKSGRNCGTVGRSGGHTRKKSFGLLRIKERKRQKSVTGNSKPVVSINVTSPEHCNAESKNNVLIKSTRSSVGSTSVFGKSSQKLSKSESIKKSTSDCYLTPKVKTQRLSLPSSQDCETKFEISLHYLHPSKEVKENTKSPAQEHASLQLAMQNMLKADEKIKKQKNLPQMHEMQTDTETTLSPSILEIKNDELCKKVSCNISVNDKLDSNEKVGYNTRTSLSNLNHRNKTSPSKMNIERPENTEMRSVSDSHIKRSSTKTSKRSPNKERLSQKGLSRQEAFIVKSKKQITNHSDQLENTETKTEKTHKKSHVYRAIGSETAANPLRKSQSVTFDSSDKNKIKKKVTRKTSRKGSIVRGQPNTVKSGLRSELRGSESLLVTSDFYENQVFTKSNDSAYKTVRPRRSLGSPCTVDVPETIDNISDSKDISLNLKFENFTLSSPTSISDNLIDFVNNMFSHEDNSENISKNKRSKSQKKLSLQSKSEKTQDSKIPRLRNSLEVERTDSFSETTSEPKRKVSKSRGSNSSNSSSSSKIPIKCKENFLDFSSFQVSMNDSCFKTPDKIGFPSPNSINWMSGSKYLGINSPQDEAFNKRESIALILKNNPGHVQAKVSMYDTRVRDSVFCTRSVPTFSTPFESSDSKKTINSSQKHHSGLQKSHGKVYESKSCDSSDKINYGRPRRKSRRSPQPPPKFDINESIAPLTPDVSHPFKEATNVSLGLNESLSSQTNTSIINENSIFKQSFNIDLSKENINTMGLNMSQTSANVSMKDGNISKRSPMKEVTNISFGLNESYNSLNNSLIKEEGFILKQFIKG</sequence>